<reference evidence="5 6" key="1">
    <citation type="journal article" date="2019" name="Microorganisms">
        <title>Systematic Affiliation and Genome Analysis of Subtercola vilae DB165(T) with Particular Emphasis on Cold Adaptation of an Isolate from a High-Altitude Cold Volcano Lake.</title>
        <authorList>
            <person name="Villalobos A.S."/>
            <person name="Wiese J."/>
            <person name="Imhoff J.F."/>
            <person name="Dorador C."/>
            <person name="Keller A."/>
            <person name="Hentschel U."/>
        </authorList>
    </citation>
    <scope>NUCLEOTIDE SEQUENCE [LARGE SCALE GENOMIC DNA]</scope>
    <source>
        <strain evidence="5 6">DB165</strain>
    </source>
</reference>
<evidence type="ECO:0000313" key="5">
    <source>
        <dbReference type="EMBL" id="TIH38275.1"/>
    </source>
</evidence>
<dbReference type="Gene3D" id="3.40.30.10">
    <property type="entry name" value="Glutaredoxin"/>
    <property type="match status" value="1"/>
</dbReference>
<dbReference type="EMBL" id="QYRT01000009">
    <property type="protein sequence ID" value="TIH38275.1"/>
    <property type="molecule type" value="Genomic_DNA"/>
</dbReference>
<dbReference type="OrthoDB" id="5181746at2"/>
<dbReference type="PANTHER" id="PTHR45663:SF11">
    <property type="entry name" value="GEO12009P1"/>
    <property type="match status" value="1"/>
</dbReference>
<dbReference type="Gene3D" id="1.25.40.10">
    <property type="entry name" value="Tetratricopeptide repeat domain"/>
    <property type="match status" value="1"/>
</dbReference>
<comment type="caution">
    <text evidence="5">The sequence shown here is derived from an EMBL/GenBank/DDBJ whole genome shotgun (WGS) entry which is preliminary data.</text>
</comment>
<gene>
    <name evidence="5" type="ORF">D4765_06725</name>
</gene>
<dbReference type="AlphaFoldDB" id="A0A4T2C207"/>
<comment type="similarity">
    <text evidence="1">Belongs to the thioredoxin family.</text>
</comment>
<accession>A0A4T2C207</accession>
<evidence type="ECO:0000313" key="6">
    <source>
        <dbReference type="Proteomes" id="UP000306192"/>
    </source>
</evidence>
<feature type="domain" description="Thioredoxin" evidence="4">
    <location>
        <begin position="41"/>
        <end position="161"/>
    </location>
</feature>
<protein>
    <submittedName>
        <fullName evidence="5">Co-chaperone YbbN</fullName>
    </submittedName>
</protein>
<dbReference type="SUPFAM" id="SSF48452">
    <property type="entry name" value="TPR-like"/>
    <property type="match status" value="1"/>
</dbReference>
<dbReference type="Pfam" id="PF00085">
    <property type="entry name" value="Thioredoxin"/>
    <property type="match status" value="1"/>
</dbReference>
<dbReference type="Pfam" id="PF14561">
    <property type="entry name" value="TPR_20"/>
    <property type="match status" value="1"/>
</dbReference>
<dbReference type="CDD" id="cd02956">
    <property type="entry name" value="ybbN"/>
    <property type="match status" value="1"/>
</dbReference>
<name>A0A4T2C207_9MICO</name>
<evidence type="ECO:0000259" key="4">
    <source>
        <dbReference type="PROSITE" id="PS51352"/>
    </source>
</evidence>
<dbReference type="InterPro" id="IPR011990">
    <property type="entry name" value="TPR-like_helical_dom_sf"/>
</dbReference>
<dbReference type="PROSITE" id="PS51352">
    <property type="entry name" value="THIOREDOXIN_2"/>
    <property type="match status" value="1"/>
</dbReference>
<evidence type="ECO:0000256" key="2">
    <source>
        <dbReference type="ARBA" id="ARBA00023284"/>
    </source>
</evidence>
<organism evidence="5 6">
    <name type="scientific">Subtercola vilae</name>
    <dbReference type="NCBI Taxonomy" id="2056433"/>
    <lineage>
        <taxon>Bacteria</taxon>
        <taxon>Bacillati</taxon>
        <taxon>Actinomycetota</taxon>
        <taxon>Actinomycetes</taxon>
        <taxon>Micrococcales</taxon>
        <taxon>Microbacteriaceae</taxon>
        <taxon>Subtercola</taxon>
    </lineage>
</organism>
<sequence length="335" mass="34683">MSQIPPSAASLRGAVDLSSLVNRPAPGAQAAGAAASGVASGPAGEPGAGVSVPSLLLDGTDATFSQILELSNAVPVVVELWASWSDGSRILAPLMQKLILEYGGQFMLVRVETDTNPQLAAAFQAQTVPTVAAIIGGRPVSLFEGAQPEQSIREVLEQVAQLGVQNGVTGVAVPADGRGLPGAGPDGDGEAAEPVEEPLPPHHAEAFDAISRGDYKGAIAEYEKAIAQSPRDALAMAGLAQVKLLDRLDGQSLDEIRSAGAANPTDMDAQLLVADLDVSGGHVDDAFDRILTLFAKADQATKDVLRARLLELFEVVGTDDARVTAARRRLTMLLY</sequence>
<dbReference type="PANTHER" id="PTHR45663">
    <property type="entry name" value="GEO12009P1"/>
    <property type="match status" value="1"/>
</dbReference>
<dbReference type="GO" id="GO:0015035">
    <property type="term" value="F:protein-disulfide reductase activity"/>
    <property type="evidence" value="ECO:0007669"/>
    <property type="project" value="TreeGrafter"/>
</dbReference>
<dbReference type="RefSeq" id="WP_136641519.1">
    <property type="nucleotide sequence ID" value="NZ_QYRT01000009.1"/>
</dbReference>
<keyword evidence="2" id="KW-0676">Redox-active center</keyword>
<dbReference type="GO" id="GO:0006950">
    <property type="term" value="P:response to stress"/>
    <property type="evidence" value="ECO:0007669"/>
    <property type="project" value="UniProtKB-ARBA"/>
</dbReference>
<evidence type="ECO:0000256" key="1">
    <source>
        <dbReference type="ARBA" id="ARBA00008987"/>
    </source>
</evidence>
<dbReference type="GO" id="GO:0005737">
    <property type="term" value="C:cytoplasm"/>
    <property type="evidence" value="ECO:0007669"/>
    <property type="project" value="TreeGrafter"/>
</dbReference>
<dbReference type="Proteomes" id="UP000306192">
    <property type="component" value="Unassembled WGS sequence"/>
</dbReference>
<dbReference type="SUPFAM" id="SSF52833">
    <property type="entry name" value="Thioredoxin-like"/>
    <property type="match status" value="1"/>
</dbReference>
<evidence type="ECO:0000256" key="3">
    <source>
        <dbReference type="SAM" id="MobiDB-lite"/>
    </source>
</evidence>
<dbReference type="InterPro" id="IPR036249">
    <property type="entry name" value="Thioredoxin-like_sf"/>
</dbReference>
<dbReference type="InterPro" id="IPR013766">
    <property type="entry name" value="Thioredoxin_domain"/>
</dbReference>
<proteinExistence type="inferred from homology"/>
<keyword evidence="6" id="KW-1185">Reference proteome</keyword>
<feature type="region of interest" description="Disordered" evidence="3">
    <location>
        <begin position="173"/>
        <end position="195"/>
    </location>
</feature>